<proteinExistence type="predicted"/>
<keyword evidence="1" id="KW-1133">Transmembrane helix</keyword>
<comment type="caution">
    <text evidence="2">The sequence shown here is derived from an EMBL/GenBank/DDBJ whole genome shotgun (WGS) entry which is preliminary data.</text>
</comment>
<keyword evidence="1" id="KW-0472">Membrane</keyword>
<keyword evidence="1" id="KW-0812">Transmembrane</keyword>
<dbReference type="Proteomes" id="UP001500630">
    <property type="component" value="Unassembled WGS sequence"/>
</dbReference>
<dbReference type="EMBL" id="BAABDQ010000014">
    <property type="protein sequence ID" value="GAA3571403.1"/>
    <property type="molecule type" value="Genomic_DNA"/>
</dbReference>
<feature type="transmembrane region" description="Helical" evidence="1">
    <location>
        <begin position="62"/>
        <end position="83"/>
    </location>
</feature>
<accession>A0ABP6XS76</accession>
<feature type="transmembrane region" description="Helical" evidence="1">
    <location>
        <begin position="134"/>
        <end position="156"/>
    </location>
</feature>
<organism evidence="2 3">
    <name type="scientific">Nonomuraea rosea</name>
    <dbReference type="NCBI Taxonomy" id="638574"/>
    <lineage>
        <taxon>Bacteria</taxon>
        <taxon>Bacillati</taxon>
        <taxon>Actinomycetota</taxon>
        <taxon>Actinomycetes</taxon>
        <taxon>Streptosporangiales</taxon>
        <taxon>Streptosporangiaceae</taxon>
        <taxon>Nonomuraea</taxon>
    </lineage>
</organism>
<reference evidence="3" key="1">
    <citation type="journal article" date="2019" name="Int. J. Syst. Evol. Microbiol.">
        <title>The Global Catalogue of Microorganisms (GCM) 10K type strain sequencing project: providing services to taxonomists for standard genome sequencing and annotation.</title>
        <authorList>
            <consortium name="The Broad Institute Genomics Platform"/>
            <consortium name="The Broad Institute Genome Sequencing Center for Infectious Disease"/>
            <person name="Wu L."/>
            <person name="Ma J."/>
        </authorList>
    </citation>
    <scope>NUCLEOTIDE SEQUENCE [LARGE SCALE GENOMIC DNA]</scope>
    <source>
        <strain evidence="3">JCM 17326</strain>
    </source>
</reference>
<evidence type="ECO:0000313" key="3">
    <source>
        <dbReference type="Proteomes" id="UP001500630"/>
    </source>
</evidence>
<sequence>MIRTPREAVVSTVDSIEKTVVAAADPPPVVHTAATLWLAAVAAGAFETVLMVVSQLAGGTALMGLLPGAGFRMAVFAGAIFLALRLRSGQNWARWTLAGTLGVFGTLSLLIGPVEWLLGGGSIAEVVAGADTLWWVFAASRTLHVAAVLGALTLMFQPRANAYFRSA</sequence>
<evidence type="ECO:0000313" key="2">
    <source>
        <dbReference type="EMBL" id="GAA3571403.1"/>
    </source>
</evidence>
<feature type="transmembrane region" description="Helical" evidence="1">
    <location>
        <begin position="95"/>
        <end position="114"/>
    </location>
</feature>
<feature type="transmembrane region" description="Helical" evidence="1">
    <location>
        <begin position="36"/>
        <end position="56"/>
    </location>
</feature>
<keyword evidence="3" id="KW-1185">Reference proteome</keyword>
<name>A0ABP6XS76_9ACTN</name>
<gene>
    <name evidence="2" type="ORF">GCM10022419_060310</name>
</gene>
<protein>
    <submittedName>
        <fullName evidence="2">Uncharacterized protein</fullName>
    </submittedName>
</protein>
<evidence type="ECO:0000256" key="1">
    <source>
        <dbReference type="SAM" id="Phobius"/>
    </source>
</evidence>